<feature type="region of interest" description="Disordered" evidence="1">
    <location>
        <begin position="158"/>
        <end position="177"/>
    </location>
</feature>
<dbReference type="GO" id="GO:0005634">
    <property type="term" value="C:nucleus"/>
    <property type="evidence" value="ECO:0007669"/>
    <property type="project" value="TreeGrafter"/>
</dbReference>
<name>A0A9P6NBV4_9BASI</name>
<feature type="region of interest" description="Disordered" evidence="1">
    <location>
        <begin position="498"/>
        <end position="529"/>
    </location>
</feature>
<accession>A0A9P6NBV4</accession>
<proteinExistence type="predicted"/>
<comment type="caution">
    <text evidence="3">The sequence shown here is derived from an EMBL/GenBank/DDBJ whole genome shotgun (WGS) entry which is preliminary data.</text>
</comment>
<gene>
    <name evidence="3" type="ORF">CROQUDRAFT_718195</name>
</gene>
<dbReference type="OrthoDB" id="9996895at2759"/>
<feature type="compositionally biased region" description="Basic and acidic residues" evidence="1">
    <location>
        <begin position="513"/>
        <end position="529"/>
    </location>
</feature>
<feature type="region of interest" description="Disordered" evidence="1">
    <location>
        <begin position="580"/>
        <end position="601"/>
    </location>
</feature>
<dbReference type="GO" id="GO:0005524">
    <property type="term" value="F:ATP binding"/>
    <property type="evidence" value="ECO:0007669"/>
    <property type="project" value="InterPro"/>
</dbReference>
<dbReference type="InterPro" id="IPR003959">
    <property type="entry name" value="ATPase_AAA_core"/>
</dbReference>
<dbReference type="AlphaFoldDB" id="A0A9P6NBV4"/>
<keyword evidence="4" id="KW-1185">Reference proteome</keyword>
<feature type="region of interest" description="Disordered" evidence="1">
    <location>
        <begin position="736"/>
        <end position="769"/>
    </location>
</feature>
<feature type="compositionally biased region" description="Low complexity" evidence="1">
    <location>
        <begin position="274"/>
        <end position="289"/>
    </location>
</feature>
<dbReference type="GO" id="GO:0003677">
    <property type="term" value="F:DNA binding"/>
    <property type="evidence" value="ECO:0007669"/>
    <property type="project" value="TreeGrafter"/>
</dbReference>
<evidence type="ECO:0000256" key="1">
    <source>
        <dbReference type="SAM" id="MobiDB-lite"/>
    </source>
</evidence>
<dbReference type="InterPro" id="IPR003593">
    <property type="entry name" value="AAA+_ATPase"/>
</dbReference>
<dbReference type="Pfam" id="PF00004">
    <property type="entry name" value="AAA"/>
    <property type="match status" value="1"/>
</dbReference>
<sequence length="1163" mass="130286">MKNTTITSFFSVRQPLTAVPPTNELQANKQRFKGEHGLTTTFDPSKHPEEIQPIITELITPTPSEPITDGTSSSRSRKRKPAAAGIDLFQLAKSNKSHSRDPLKTSASSLPTTILISENESQDTVIEADLIQDLSEEIKEDDNSAVAGCSKVSLSATKSLSRTRNRKPMTAPEPSQHVKTKGKKLQLTNSKSTFASNLSTPILSDDGSLRKFLINAMPGQPSPMEVEKEGCPTLAVPMPADSSLPRATLKSWSQTSIRKSRNQSPVDSSMITCPPFTSPKSPSKVPPTVIDLSERPSPKPTKTFLTFAEMDKAREQKRARSMRTAVDASWPQPGESHNRTSYLEQASTSFEYENRPRLQKGKRPLHHCTLSLGQTDFPFKIESEQQATASAPLPSLSRLDLVPPTSLISGLTTNPVYRHPLIMRLVGLFKPLPGQSLTHDHPLLRRQHHRSPDSASQLWSQKYAPKRAKEMLGEQNAASAQILRCWLKEVEVRDPDRIESAEHLPPPAQKLNRRSEGIKTHAQTKVEHQAPKRIITRKVDRKPRKKRRKGGYGSDDYLDDFIVDDDDEDTIYSKDIQLSDLDSNTSSEPKYPTCAESHSPRKRLGSVPFAAAHLLDRLEKQAEEEQDEIVVEFEQLTNLMLLQGPNGCGKTSAVYAVAAELGWDVFELNPGVLRNRKEINRLVGDVARNHVLPGSSNNHKPENGLEDGNRQLTELNQSLSSTKASGSKNPFAGMMKAAKEKPSVAESKKTDRVTEKSTQAPPTVSCTPVHQKGARQTLILLDEADIVYGQDRDFWPAVVELISTSMRPVVMTCNDAGLIPLDTLPIQQSLEFSPPPPSLTAAWLQVLGLLEGHLLETDALESFYVQHVYRYPFDCPPNPTTNNLGHPIPTQPPPARPDLRRTLIQLQFWCQWAVGCRSCGVSWLDLSPEKETKMLFSTNSLPKRPIEQDESDMTVHELLSLEPSVSSSHATLDSLCEAYESRSFVDAYVDRRIESQLCTFEYDRPYSKVDEQLSSGMIVQEIDQDFSNLERGELEREIALMILRRLPLDQFDELSFGKRRLDRLKQLDQSTEFLPLTAPLLPNSILIIDYGPWIRLIVKIEDELESLHNQRGQHQTISSVEQLKGKSKGLRISPRLNGFIKFQRKFQVDRHYLEIIRQSGFIN</sequence>
<dbReference type="Gene3D" id="3.40.50.300">
    <property type="entry name" value="P-loop containing nucleotide triphosphate hydrolases"/>
    <property type="match status" value="1"/>
</dbReference>
<feature type="compositionally biased region" description="Polar residues" evidence="1">
    <location>
        <begin position="250"/>
        <end position="271"/>
    </location>
</feature>
<organism evidence="3 4">
    <name type="scientific">Cronartium quercuum f. sp. fusiforme G11</name>
    <dbReference type="NCBI Taxonomy" id="708437"/>
    <lineage>
        <taxon>Eukaryota</taxon>
        <taxon>Fungi</taxon>
        <taxon>Dikarya</taxon>
        <taxon>Basidiomycota</taxon>
        <taxon>Pucciniomycotina</taxon>
        <taxon>Pucciniomycetes</taxon>
        <taxon>Pucciniales</taxon>
        <taxon>Coleosporiaceae</taxon>
        <taxon>Cronartium</taxon>
    </lineage>
</organism>
<feature type="compositionally biased region" description="Polar residues" evidence="1">
    <location>
        <begin position="756"/>
        <end position="768"/>
    </location>
</feature>
<dbReference type="PANTHER" id="PTHR23389">
    <property type="entry name" value="CHROMOSOME TRANSMISSION FIDELITY FACTOR 18"/>
    <property type="match status" value="1"/>
</dbReference>
<feature type="region of interest" description="Disordered" evidence="1">
    <location>
        <begin position="59"/>
        <end position="81"/>
    </location>
</feature>
<evidence type="ECO:0000313" key="3">
    <source>
        <dbReference type="EMBL" id="KAG0141349.1"/>
    </source>
</evidence>
<dbReference type="EMBL" id="MU167389">
    <property type="protein sequence ID" value="KAG0141349.1"/>
    <property type="molecule type" value="Genomic_DNA"/>
</dbReference>
<dbReference type="Proteomes" id="UP000886653">
    <property type="component" value="Unassembled WGS sequence"/>
</dbReference>
<dbReference type="InterPro" id="IPR027417">
    <property type="entry name" value="P-loop_NTPase"/>
</dbReference>
<protein>
    <recommendedName>
        <fullName evidence="2">AAA+ ATPase domain-containing protein</fullName>
    </recommendedName>
</protein>
<reference evidence="3" key="1">
    <citation type="submission" date="2013-11" db="EMBL/GenBank/DDBJ databases">
        <title>Genome sequence of the fusiform rust pathogen reveals effectors for host alternation and coevolution with pine.</title>
        <authorList>
            <consortium name="DOE Joint Genome Institute"/>
            <person name="Smith K."/>
            <person name="Pendleton A."/>
            <person name="Kubisiak T."/>
            <person name="Anderson C."/>
            <person name="Salamov A."/>
            <person name="Aerts A."/>
            <person name="Riley R."/>
            <person name="Clum A."/>
            <person name="Lindquist E."/>
            <person name="Ence D."/>
            <person name="Campbell M."/>
            <person name="Kronenberg Z."/>
            <person name="Feau N."/>
            <person name="Dhillon B."/>
            <person name="Hamelin R."/>
            <person name="Burleigh J."/>
            <person name="Smith J."/>
            <person name="Yandell M."/>
            <person name="Nelson C."/>
            <person name="Grigoriev I."/>
            <person name="Davis J."/>
        </authorList>
    </citation>
    <scope>NUCLEOTIDE SEQUENCE</scope>
    <source>
        <strain evidence="3">G11</strain>
    </source>
</reference>
<dbReference type="SMART" id="SM00382">
    <property type="entry name" value="AAA"/>
    <property type="match status" value="1"/>
</dbReference>
<feature type="compositionally biased region" description="Basic and acidic residues" evidence="1">
    <location>
        <begin position="737"/>
        <end position="755"/>
    </location>
</feature>
<feature type="region of interest" description="Disordered" evidence="1">
    <location>
        <begin position="239"/>
        <end position="302"/>
    </location>
</feature>
<feature type="domain" description="AAA+ ATPase" evidence="2">
    <location>
        <begin position="636"/>
        <end position="836"/>
    </location>
</feature>
<dbReference type="PANTHER" id="PTHR23389:SF21">
    <property type="entry name" value="ATPASE FAMILY AAA DOMAIN-CONTAINING PROTEIN 5"/>
    <property type="match status" value="1"/>
</dbReference>
<dbReference type="GO" id="GO:0016887">
    <property type="term" value="F:ATP hydrolysis activity"/>
    <property type="evidence" value="ECO:0007669"/>
    <property type="project" value="InterPro"/>
</dbReference>
<evidence type="ECO:0000259" key="2">
    <source>
        <dbReference type="SMART" id="SM00382"/>
    </source>
</evidence>
<evidence type="ECO:0000313" key="4">
    <source>
        <dbReference type="Proteomes" id="UP000886653"/>
    </source>
</evidence>
<dbReference type="SUPFAM" id="SSF52540">
    <property type="entry name" value="P-loop containing nucleoside triphosphate hydrolases"/>
    <property type="match status" value="2"/>
</dbReference>